<dbReference type="AlphaFoldDB" id="A0A6C0F060"/>
<sequence>MELAIPIVALGGMYLVSNQNKKNDAGSIKSLKESFITSNNPNNRANNPNVLPNTNIPTTNYPIMLPDTGSNVNAYSFPNAVTDKFYNASVGKQVLKNPNQFGNSYNPNTNPIKNPGFTSPNTVYSLTGEPINQNKFEHNNMVPFFGAKIRGRTVDANATESVLDTFSGAGSQKIHKEERAPLFAPQNDINYVNGMPSVSDFIQSRVMPGNKMANVKPWEEIHVGPGLDQGYTAKGSDGFNSGMEARDKWVDRNVDQLRTVNNPKITFGLESHEGPAYNWNNLSAPTPETYGKVEKYLPDKFYLNTSDRWFTTTGLEKAQTARAKEVYKPQSRVCTTSEYYGPDSNVMGTNTYAPKNYEEAKRPEYGENTHVTNIHTGGKNFTPSENDYGRDGYKLLSNNRNTTKNFEGGIIYGALRAVVAPVLDILRPSRKENAIGNIRLYGDVKPASGSSGIVYNPASRAPTTIKETTEGLIGFDHLNMDAQTSGSGYLVNPQQATFNQRDTTNVQYMGASGGATNQGIGVYEAQRNQHNNVNKISTNFTPGGNISLFNPTENICTKRTNDNCDLWVPNPVFINSTPPGVQTYGKIEKYPQSYQESVNCARIQPDILDAFRKNPYTQSLHSYVFP</sequence>
<reference evidence="1" key="1">
    <citation type="journal article" date="2020" name="Nature">
        <title>Giant virus diversity and host interactions through global metagenomics.</title>
        <authorList>
            <person name="Schulz F."/>
            <person name="Roux S."/>
            <person name="Paez-Espino D."/>
            <person name="Jungbluth S."/>
            <person name="Walsh D.A."/>
            <person name="Denef V.J."/>
            <person name="McMahon K.D."/>
            <person name="Konstantinidis K.T."/>
            <person name="Eloe-Fadrosh E.A."/>
            <person name="Kyrpides N.C."/>
            <person name="Woyke T."/>
        </authorList>
    </citation>
    <scope>NUCLEOTIDE SEQUENCE</scope>
    <source>
        <strain evidence="1">GVMAG-M-3300009163-63</strain>
    </source>
</reference>
<accession>A0A6C0F060</accession>
<name>A0A6C0F060_9ZZZZ</name>
<proteinExistence type="predicted"/>
<dbReference type="EMBL" id="MN739006">
    <property type="protein sequence ID" value="QHT34728.1"/>
    <property type="molecule type" value="Genomic_DNA"/>
</dbReference>
<protein>
    <submittedName>
        <fullName evidence="1">Uncharacterized protein</fullName>
    </submittedName>
</protein>
<evidence type="ECO:0000313" key="1">
    <source>
        <dbReference type="EMBL" id="QHT34728.1"/>
    </source>
</evidence>
<organism evidence="1">
    <name type="scientific">viral metagenome</name>
    <dbReference type="NCBI Taxonomy" id="1070528"/>
    <lineage>
        <taxon>unclassified sequences</taxon>
        <taxon>metagenomes</taxon>
        <taxon>organismal metagenomes</taxon>
    </lineage>
</organism>